<protein>
    <submittedName>
        <fullName evidence="4">Serine acetyltransferase</fullName>
    </submittedName>
</protein>
<comment type="similarity">
    <text evidence="1">Belongs to the transferase hexapeptide repeat family.</text>
</comment>
<evidence type="ECO:0000256" key="3">
    <source>
        <dbReference type="ARBA" id="ARBA00023315"/>
    </source>
</evidence>
<reference evidence="4 5" key="1">
    <citation type="submission" date="2024-09" db="EMBL/GenBank/DDBJ databases">
        <authorList>
            <person name="Sun Q."/>
            <person name="Mori K."/>
        </authorList>
    </citation>
    <scope>NUCLEOTIDE SEQUENCE [LARGE SCALE GENOMIC DNA]</scope>
    <source>
        <strain evidence="4 5">CCM 7228</strain>
    </source>
</reference>
<evidence type="ECO:0000313" key="4">
    <source>
        <dbReference type="EMBL" id="MFC0271134.1"/>
    </source>
</evidence>
<dbReference type="Pfam" id="PF00132">
    <property type="entry name" value="Hexapep"/>
    <property type="match status" value="1"/>
</dbReference>
<keyword evidence="3" id="KW-0012">Acyltransferase</keyword>
<comment type="caution">
    <text evidence="4">The sequence shown here is derived from an EMBL/GenBank/DDBJ whole genome shotgun (WGS) entry which is preliminary data.</text>
</comment>
<dbReference type="Proteomes" id="UP001589854">
    <property type="component" value="Unassembled WGS sequence"/>
</dbReference>
<dbReference type="CDD" id="cd03354">
    <property type="entry name" value="LbH_SAT"/>
    <property type="match status" value="1"/>
</dbReference>
<dbReference type="EMBL" id="JBHLVO010000003">
    <property type="protein sequence ID" value="MFC0271134.1"/>
    <property type="molecule type" value="Genomic_DNA"/>
</dbReference>
<evidence type="ECO:0000256" key="2">
    <source>
        <dbReference type="ARBA" id="ARBA00022679"/>
    </source>
</evidence>
<dbReference type="RefSeq" id="WP_378931852.1">
    <property type="nucleotide sequence ID" value="NZ_JBHLVO010000003.1"/>
</dbReference>
<sequence>MLDLILLKLFGGVWTLKKRCLKSNSRFLIKLYNILLENRGCFIGYTAKLDGSLILPHGLNGIFISGASSIGKNCVIFHQVTIGSNTLVDSKGLGAPSIGNNCYIGAGAKIIGDVTVGNNVRVGANCVVFQDIPDNSVVVAQPSKVIRKENINNRYYTKGTSGWGFLQDGQWVLEDDLEVIKTLTKGVI</sequence>
<evidence type="ECO:0000256" key="1">
    <source>
        <dbReference type="ARBA" id="ARBA00007274"/>
    </source>
</evidence>
<dbReference type="InterPro" id="IPR001451">
    <property type="entry name" value="Hexapep"/>
</dbReference>
<dbReference type="InterPro" id="IPR011004">
    <property type="entry name" value="Trimer_LpxA-like_sf"/>
</dbReference>
<keyword evidence="2" id="KW-0808">Transferase</keyword>
<keyword evidence="5" id="KW-1185">Reference proteome</keyword>
<proteinExistence type="inferred from homology"/>
<dbReference type="Gene3D" id="2.160.10.10">
    <property type="entry name" value="Hexapeptide repeat proteins"/>
    <property type="match status" value="1"/>
</dbReference>
<evidence type="ECO:0000313" key="5">
    <source>
        <dbReference type="Proteomes" id="UP001589854"/>
    </source>
</evidence>
<accession>A0ABV6GD50</accession>
<name>A0ABV6GD50_9BACI</name>
<dbReference type="InterPro" id="IPR045304">
    <property type="entry name" value="LbH_SAT"/>
</dbReference>
<gene>
    <name evidence="4" type="ORF">ACFFIX_06670</name>
</gene>
<organism evidence="4 5">
    <name type="scientific">Metabacillus herbersteinensis</name>
    <dbReference type="NCBI Taxonomy" id="283816"/>
    <lineage>
        <taxon>Bacteria</taxon>
        <taxon>Bacillati</taxon>
        <taxon>Bacillota</taxon>
        <taxon>Bacilli</taxon>
        <taxon>Bacillales</taxon>
        <taxon>Bacillaceae</taxon>
        <taxon>Metabacillus</taxon>
    </lineage>
</organism>
<dbReference type="SUPFAM" id="SSF51161">
    <property type="entry name" value="Trimeric LpxA-like enzymes"/>
    <property type="match status" value="1"/>
</dbReference>
<dbReference type="PANTHER" id="PTHR42811">
    <property type="entry name" value="SERINE ACETYLTRANSFERASE"/>
    <property type="match status" value="1"/>
</dbReference>